<dbReference type="PRINTS" id="PR01415">
    <property type="entry name" value="ANKYRIN"/>
</dbReference>
<feature type="repeat" description="ANK" evidence="3">
    <location>
        <begin position="96"/>
        <end position="118"/>
    </location>
</feature>
<organism evidence="4 5">
    <name type="scientific">Perkinsus chesapeaki</name>
    <name type="common">Clam parasite</name>
    <name type="synonym">Perkinsus andrewsi</name>
    <dbReference type="NCBI Taxonomy" id="330153"/>
    <lineage>
        <taxon>Eukaryota</taxon>
        <taxon>Sar</taxon>
        <taxon>Alveolata</taxon>
        <taxon>Perkinsozoa</taxon>
        <taxon>Perkinsea</taxon>
        <taxon>Perkinsida</taxon>
        <taxon>Perkinsidae</taxon>
        <taxon>Perkinsus</taxon>
    </lineage>
</organism>
<protein>
    <recommendedName>
        <fullName evidence="6">Ankyrin Repeat Protein</fullName>
    </recommendedName>
</protein>
<proteinExistence type="predicted"/>
<dbReference type="InterPro" id="IPR036770">
    <property type="entry name" value="Ankyrin_rpt-contain_sf"/>
</dbReference>
<dbReference type="Pfam" id="PF00023">
    <property type="entry name" value="Ank"/>
    <property type="match status" value="2"/>
</dbReference>
<dbReference type="PROSITE" id="PS50088">
    <property type="entry name" value="ANK_REPEAT"/>
    <property type="match status" value="3"/>
</dbReference>
<evidence type="ECO:0000313" key="5">
    <source>
        <dbReference type="Proteomes" id="UP000591131"/>
    </source>
</evidence>
<keyword evidence="2 3" id="KW-0040">ANK repeat</keyword>
<dbReference type="InterPro" id="IPR002110">
    <property type="entry name" value="Ankyrin_rpt"/>
</dbReference>
<keyword evidence="5" id="KW-1185">Reference proteome</keyword>
<dbReference type="Gene3D" id="1.25.40.20">
    <property type="entry name" value="Ankyrin repeat-containing domain"/>
    <property type="match status" value="3"/>
</dbReference>
<dbReference type="EMBL" id="JAAPAO010000132">
    <property type="protein sequence ID" value="KAF4671647.1"/>
    <property type="molecule type" value="Genomic_DNA"/>
</dbReference>
<reference evidence="4 5" key="1">
    <citation type="submission" date="2020-04" db="EMBL/GenBank/DDBJ databases">
        <title>Perkinsus chesapeaki whole genome sequence.</title>
        <authorList>
            <person name="Bogema D.R."/>
        </authorList>
    </citation>
    <scope>NUCLEOTIDE SEQUENCE [LARGE SCALE GENOMIC DNA]</scope>
    <source>
        <strain evidence="4">ATCC PRA-425</strain>
    </source>
</reference>
<dbReference type="AlphaFoldDB" id="A0A7J6MJP2"/>
<dbReference type="Pfam" id="PF12796">
    <property type="entry name" value="Ank_2"/>
    <property type="match status" value="1"/>
</dbReference>
<dbReference type="PANTHER" id="PTHR24171">
    <property type="entry name" value="ANKYRIN REPEAT DOMAIN-CONTAINING PROTEIN 39-RELATED"/>
    <property type="match status" value="1"/>
</dbReference>
<gene>
    <name evidence="4" type="ORF">FOL47_001384</name>
</gene>
<feature type="repeat" description="ANK" evidence="3">
    <location>
        <begin position="63"/>
        <end position="95"/>
    </location>
</feature>
<evidence type="ECO:0008006" key="6">
    <source>
        <dbReference type="Google" id="ProtNLM"/>
    </source>
</evidence>
<evidence type="ECO:0000256" key="3">
    <source>
        <dbReference type="PROSITE-ProRule" id="PRU00023"/>
    </source>
</evidence>
<evidence type="ECO:0000256" key="1">
    <source>
        <dbReference type="ARBA" id="ARBA00022737"/>
    </source>
</evidence>
<dbReference type="Proteomes" id="UP000591131">
    <property type="component" value="Unassembled WGS sequence"/>
</dbReference>
<dbReference type="PROSITE" id="PS50297">
    <property type="entry name" value="ANK_REP_REGION"/>
    <property type="match status" value="3"/>
</dbReference>
<accession>A0A7J6MJP2</accession>
<comment type="caution">
    <text evidence="4">The sequence shown here is derived from an EMBL/GenBank/DDBJ whole genome shotgun (WGS) entry which is preliminary data.</text>
</comment>
<evidence type="ECO:0000313" key="4">
    <source>
        <dbReference type="EMBL" id="KAF4671647.1"/>
    </source>
</evidence>
<dbReference type="SMART" id="SM00248">
    <property type="entry name" value="ANK"/>
    <property type="match status" value="5"/>
</dbReference>
<dbReference type="SUPFAM" id="SSF48403">
    <property type="entry name" value="Ankyrin repeat"/>
    <property type="match status" value="1"/>
</dbReference>
<dbReference type="OrthoDB" id="10264606at2759"/>
<evidence type="ECO:0000256" key="2">
    <source>
        <dbReference type="ARBA" id="ARBA00023043"/>
    </source>
</evidence>
<feature type="repeat" description="ANK" evidence="3">
    <location>
        <begin position="299"/>
        <end position="331"/>
    </location>
</feature>
<name>A0A7J6MJP2_PERCH</name>
<keyword evidence="1" id="KW-0677">Repeat</keyword>
<sequence>MSLSINDSSHQQTLLKMQSGEMTGGVDPFAGERLVWAAAKGNVDVVMELHKSQGADIRQRGRHSRTALIEAAYYGHLPVVKYLLSVRADVNEVDEWGRTPLMHAASQGHLEVSKLLLSVPGIDSNARDGMKGNTAIMLAAKAGHGSVVELLVRTVGLKYTYKEMVDGGVSDDVDRILKDNATSIVLLDACDRQLYSVIEDIIDRRAPTRDQLTAALKDDPKVAQILIKAGADLNGAFDSVSPEPVRSPILEPRAVPIILAAAAGHDKLIRTLWESGAEIDTVALLPRVALPQGSEDTLNTCTALSIAVMLGKVECVETLLAAGASLDIRHLRRPPGSLLIDAVKSGIPKLLDLLLEQGCLSDNAIDIGGMKAVDHARLLANEGRSEGVEMLKLLAAVGGTKEP</sequence>